<dbReference type="InterPro" id="IPR029688">
    <property type="entry name" value="ICR"/>
</dbReference>
<dbReference type="Proteomes" id="UP001472677">
    <property type="component" value="Unassembled WGS sequence"/>
</dbReference>
<dbReference type="PANTHER" id="PTHR34224">
    <property type="entry name" value="INTERACTOR OF CONSTITUTIVE ACTIVE ROPS 2, CHLOROPLASTIC-RELATED"/>
    <property type="match status" value="1"/>
</dbReference>
<name>A0ABR2GD65_9ROSI</name>
<organism evidence="4 5">
    <name type="scientific">Hibiscus sabdariffa</name>
    <name type="common">roselle</name>
    <dbReference type="NCBI Taxonomy" id="183260"/>
    <lineage>
        <taxon>Eukaryota</taxon>
        <taxon>Viridiplantae</taxon>
        <taxon>Streptophyta</taxon>
        <taxon>Embryophyta</taxon>
        <taxon>Tracheophyta</taxon>
        <taxon>Spermatophyta</taxon>
        <taxon>Magnoliopsida</taxon>
        <taxon>eudicotyledons</taxon>
        <taxon>Gunneridae</taxon>
        <taxon>Pentapetalae</taxon>
        <taxon>rosids</taxon>
        <taxon>malvids</taxon>
        <taxon>Malvales</taxon>
        <taxon>Malvaceae</taxon>
        <taxon>Malvoideae</taxon>
        <taxon>Hibiscus</taxon>
    </lineage>
</organism>
<proteinExistence type="inferred from homology"/>
<evidence type="ECO:0000256" key="3">
    <source>
        <dbReference type="SAM" id="MobiDB-lite"/>
    </source>
</evidence>
<comment type="similarity">
    <text evidence="1">Belongs to the ICR family.</text>
</comment>
<comment type="caution">
    <text evidence="4">The sequence shown here is derived from an EMBL/GenBank/DDBJ whole genome shotgun (WGS) entry which is preliminary data.</text>
</comment>
<sequence length="124" mass="14258">MELQSVTEQMRCSKWKLRTWKWMSIKLVKSPLHSLFETTQVAKQEALMKLGYLTEEADKPEAATAMLSTKNNRKHSDRTKSLDRNYNLGTGSPLSEDMDNDDSPKKKNGNMLKKIGVLWKKGQK</sequence>
<evidence type="ECO:0000256" key="2">
    <source>
        <dbReference type="ARBA" id="ARBA00023054"/>
    </source>
</evidence>
<keyword evidence="5" id="KW-1185">Reference proteome</keyword>
<evidence type="ECO:0000313" key="5">
    <source>
        <dbReference type="Proteomes" id="UP001472677"/>
    </source>
</evidence>
<protein>
    <submittedName>
        <fullName evidence="4">Uncharacterized protein</fullName>
    </submittedName>
</protein>
<evidence type="ECO:0000313" key="4">
    <source>
        <dbReference type="EMBL" id="KAK8600259.1"/>
    </source>
</evidence>
<dbReference type="PANTHER" id="PTHR34224:SF4">
    <property type="entry name" value="INTERACTOR OF CONSTITUTIVE ACTIVE ROPS 2, CHLOROPLASTIC"/>
    <property type="match status" value="1"/>
</dbReference>
<gene>
    <name evidence="4" type="ORF">V6N12_050115</name>
</gene>
<evidence type="ECO:0000256" key="1">
    <source>
        <dbReference type="ARBA" id="ARBA00009778"/>
    </source>
</evidence>
<keyword evidence="2" id="KW-0175">Coiled coil</keyword>
<dbReference type="EMBL" id="JBBPBM010000001">
    <property type="protein sequence ID" value="KAK8600259.1"/>
    <property type="molecule type" value="Genomic_DNA"/>
</dbReference>
<feature type="region of interest" description="Disordered" evidence="3">
    <location>
        <begin position="67"/>
        <end position="124"/>
    </location>
</feature>
<accession>A0ABR2GD65</accession>
<reference evidence="4 5" key="1">
    <citation type="journal article" date="2024" name="G3 (Bethesda)">
        <title>Genome assembly of Hibiscus sabdariffa L. provides insights into metabolisms of medicinal natural products.</title>
        <authorList>
            <person name="Kim T."/>
        </authorList>
    </citation>
    <scope>NUCLEOTIDE SEQUENCE [LARGE SCALE GENOMIC DNA]</scope>
    <source>
        <strain evidence="4">TK-2024</strain>
        <tissue evidence="4">Old leaves</tissue>
    </source>
</reference>